<dbReference type="Proteomes" id="UP000196778">
    <property type="component" value="Unassembled WGS sequence"/>
</dbReference>
<reference evidence="4" key="1">
    <citation type="submission" date="2017-02" db="EMBL/GenBank/DDBJ databases">
        <authorList>
            <person name="Dridi B."/>
        </authorList>
    </citation>
    <scope>NUCLEOTIDE SEQUENCE [LARGE SCALE GENOMIC DNA]</scope>
    <source>
        <strain evidence="4">EB411</strain>
    </source>
</reference>
<protein>
    <submittedName>
        <fullName evidence="3">Putative membrane protein</fullName>
    </submittedName>
</protein>
<keyword evidence="2" id="KW-0472">Membrane</keyword>
<dbReference type="EMBL" id="FUKR01000078">
    <property type="protein sequence ID" value="SJN42378.1"/>
    <property type="molecule type" value="Genomic_DNA"/>
</dbReference>
<dbReference type="AlphaFoldDB" id="A0A1R4KDR1"/>
<feature type="transmembrane region" description="Helical" evidence="2">
    <location>
        <begin position="126"/>
        <end position="143"/>
    </location>
</feature>
<feature type="transmembrane region" description="Helical" evidence="2">
    <location>
        <begin position="25"/>
        <end position="44"/>
    </location>
</feature>
<keyword evidence="2" id="KW-0812">Transmembrane</keyword>
<gene>
    <name evidence="3" type="ORF">FM119_13240</name>
</gene>
<evidence type="ECO:0000313" key="3">
    <source>
        <dbReference type="EMBL" id="SJN42378.1"/>
    </source>
</evidence>
<feature type="region of interest" description="Disordered" evidence="1">
    <location>
        <begin position="1"/>
        <end position="20"/>
    </location>
</feature>
<keyword evidence="4" id="KW-1185">Reference proteome</keyword>
<feature type="transmembrane region" description="Helical" evidence="2">
    <location>
        <begin position="64"/>
        <end position="83"/>
    </location>
</feature>
<dbReference type="PANTHER" id="PTHR36974">
    <property type="entry name" value="MEMBRANE PROTEIN-RELATED"/>
    <property type="match status" value="1"/>
</dbReference>
<sequence>MTQTTASAHTTTPARRSRRSPLRTLTRLALGAAMVGAGMSHLTVARTEFQAQVPEWVPADPDAVVVGSGFAEIALGGGLLLSWGAPRRRIARLLAVFFIAVFPGNLSQFVNRRDGFGLDTDAKRGVRLLFQPVLVALALYAGGARRR</sequence>
<evidence type="ECO:0000256" key="2">
    <source>
        <dbReference type="SAM" id="Phobius"/>
    </source>
</evidence>
<evidence type="ECO:0000313" key="4">
    <source>
        <dbReference type="Proteomes" id="UP000196778"/>
    </source>
</evidence>
<name>A0A1R4KDR1_9MICO</name>
<feature type="transmembrane region" description="Helical" evidence="2">
    <location>
        <begin position="90"/>
        <end position="106"/>
    </location>
</feature>
<dbReference type="RefSeq" id="WP_087138644.1">
    <property type="nucleotide sequence ID" value="NZ_FUKR01000078.1"/>
</dbReference>
<evidence type="ECO:0000256" key="1">
    <source>
        <dbReference type="SAM" id="MobiDB-lite"/>
    </source>
</evidence>
<organism evidence="3 4">
    <name type="scientific">Mycetocola reblochoni REB411</name>
    <dbReference type="NCBI Taxonomy" id="1255698"/>
    <lineage>
        <taxon>Bacteria</taxon>
        <taxon>Bacillati</taxon>
        <taxon>Actinomycetota</taxon>
        <taxon>Actinomycetes</taxon>
        <taxon>Micrococcales</taxon>
        <taxon>Microbacteriaceae</taxon>
        <taxon>Mycetocola</taxon>
    </lineage>
</organism>
<dbReference type="PANTHER" id="PTHR36974:SF1">
    <property type="entry name" value="DOXX FAMILY MEMBRANE PROTEIN"/>
    <property type="match status" value="1"/>
</dbReference>
<keyword evidence="2" id="KW-1133">Transmembrane helix</keyword>
<dbReference type="OrthoDB" id="9788974at2"/>
<accession>A0A1R4KDR1</accession>
<feature type="compositionally biased region" description="Low complexity" evidence="1">
    <location>
        <begin position="1"/>
        <end position="14"/>
    </location>
</feature>
<proteinExistence type="predicted"/>